<gene>
    <name evidence="2" type="ORF">I4J89_30830</name>
</gene>
<name>A0A931CES6_9ACTN</name>
<dbReference type="RefSeq" id="WP_196417632.1">
    <property type="nucleotide sequence ID" value="NZ_JADQTO010000017.1"/>
</dbReference>
<reference evidence="2" key="1">
    <citation type="submission" date="2020-11" db="EMBL/GenBank/DDBJ databases">
        <title>Isolation and identification of active actinomycetes.</title>
        <authorList>
            <person name="Sun X."/>
        </authorList>
    </citation>
    <scope>NUCLEOTIDE SEQUENCE</scope>
    <source>
        <strain evidence="2">NEAU-A11</strain>
    </source>
</reference>
<feature type="compositionally biased region" description="Low complexity" evidence="1">
    <location>
        <begin position="441"/>
        <end position="452"/>
    </location>
</feature>
<feature type="region of interest" description="Disordered" evidence="1">
    <location>
        <begin position="383"/>
        <end position="517"/>
    </location>
</feature>
<dbReference type="Proteomes" id="UP000598146">
    <property type="component" value="Unassembled WGS sequence"/>
</dbReference>
<dbReference type="AlphaFoldDB" id="A0A931CES6"/>
<proteinExistence type="predicted"/>
<dbReference type="EMBL" id="JADQTO010000017">
    <property type="protein sequence ID" value="MBG0565853.1"/>
    <property type="molecule type" value="Genomic_DNA"/>
</dbReference>
<feature type="compositionally biased region" description="Low complexity" evidence="1">
    <location>
        <begin position="416"/>
        <end position="427"/>
    </location>
</feature>
<protein>
    <submittedName>
        <fullName evidence="2">Uncharacterized protein</fullName>
    </submittedName>
</protein>
<accession>A0A931CES6</accession>
<feature type="region of interest" description="Disordered" evidence="1">
    <location>
        <begin position="19"/>
        <end position="46"/>
    </location>
</feature>
<feature type="compositionally biased region" description="Pro residues" evidence="1">
    <location>
        <begin position="388"/>
        <end position="401"/>
    </location>
</feature>
<keyword evidence="3" id="KW-1185">Reference proteome</keyword>
<organism evidence="2 3">
    <name type="scientific">Actinoplanes aureus</name>
    <dbReference type="NCBI Taxonomy" id="2792083"/>
    <lineage>
        <taxon>Bacteria</taxon>
        <taxon>Bacillati</taxon>
        <taxon>Actinomycetota</taxon>
        <taxon>Actinomycetes</taxon>
        <taxon>Micromonosporales</taxon>
        <taxon>Micromonosporaceae</taxon>
        <taxon>Actinoplanes</taxon>
    </lineage>
</organism>
<comment type="caution">
    <text evidence="2">The sequence shown here is derived from an EMBL/GenBank/DDBJ whole genome shotgun (WGS) entry which is preliminary data.</text>
</comment>
<feature type="compositionally biased region" description="Pro residues" evidence="1">
    <location>
        <begin position="428"/>
        <end position="440"/>
    </location>
</feature>
<evidence type="ECO:0000313" key="3">
    <source>
        <dbReference type="Proteomes" id="UP000598146"/>
    </source>
</evidence>
<evidence type="ECO:0000256" key="1">
    <source>
        <dbReference type="SAM" id="MobiDB-lite"/>
    </source>
</evidence>
<sequence length="811" mass="86538">MTVVREFENDDYLPEYGLIVLRDPSPGDDLQPPRESGDGEEPTGTFAAAGRGWLTCRAGDGHHVVRLELHDGPPPADQAGFDDVVETPYAAGSGGLSLTYLTGGAGPVDLDLDGAGRFRVRVSRRRRDTPDGAGDRWLLRFWPEPVPAPPAWLVRSRPAVGPGYTGWQSELQYEPMELAGVVAAAARERGGPVTVADVDAWCQAHHRPAGWLDVPLWQPPRAPLTTGHADLDQRKAAQHEEVVARLAGQQRRLDEIAAELGVPPVRSRRDALPLLAAAGILTGSAAAGYQPGQPARVDTVLSLPPDRVRSLEQQDARYRYGDLAEDLRSVLRWAPGEPYEVAAAELAGRLLVSEGELRAGVAFAEQSGVLHADGVETLRLRLGRRPAPDPSPSPVPGPSGGPPSASRPAAAPPASRPAAAPASGARPSAPPPPVAPPAAPRPAAAPRSGTRPSAPPPPVAPPAAPRPPGRDKSGAFLRPGLARLTVNTTAGPRLSMGGPRQERQEPPQPPFGAPPIAGMIAGDGTVVEWRDGVRVELTQLEPGQRRARALRTACGVLVLGHDMPAQLISADGETTEIGELRGPVPVLLGDGRRVAVVDSAHHRLESRYRLRVIDLTGGPAETMPWPEDRSVGLLGAYRDTLYFRDQQDHAIMRWTPGSAPERHPDTLDQIDPLTGTGLARTMGGVRVARPGGSAVTVPVDTRARLAPGGEQLWTTRVEPAALTLFPVRPGPDVRPQVWWLPERGRRGPHGAYGEPVWEDRDHVLFGFQPWHFPPEPATGVRLSIRDGAVERLPESGRPGQSVIFVEPLLTA</sequence>
<evidence type="ECO:0000313" key="2">
    <source>
        <dbReference type="EMBL" id="MBG0565853.1"/>
    </source>
</evidence>
<feature type="compositionally biased region" description="Pro residues" evidence="1">
    <location>
        <begin position="453"/>
        <end position="467"/>
    </location>
</feature>